<sequence length="63" mass="7560">MEINQQYSRTKKQSLKNEIICYIDEIVDTAEKMNSLDFFTIEIKNHEGQLNAEYTLKNRKKVY</sequence>
<dbReference type="EMBL" id="FQXR01000003">
    <property type="protein sequence ID" value="SHH56798.1"/>
    <property type="molecule type" value="Genomic_DNA"/>
</dbReference>
<name>A0A1M5U1G2_9FIRM</name>
<proteinExistence type="predicted"/>
<dbReference type="STRING" id="1123281.SAMN02745180_00496"/>
<accession>A0A1M5U1G2</accession>
<evidence type="ECO:0000313" key="1">
    <source>
        <dbReference type="EMBL" id="SHH56798.1"/>
    </source>
</evidence>
<dbReference type="Proteomes" id="UP000184389">
    <property type="component" value="Unassembled WGS sequence"/>
</dbReference>
<evidence type="ECO:0000313" key="2">
    <source>
        <dbReference type="Proteomes" id="UP000184389"/>
    </source>
</evidence>
<dbReference type="RefSeq" id="WP_072743085.1">
    <property type="nucleotide sequence ID" value="NZ_FQXR01000003.1"/>
</dbReference>
<gene>
    <name evidence="1" type="ORF">SAMN02745180_00496</name>
</gene>
<dbReference type="OrthoDB" id="1957111at2"/>
<dbReference type="AlphaFoldDB" id="A0A1M5U1G2"/>
<reference evidence="1 2" key="1">
    <citation type="submission" date="2016-11" db="EMBL/GenBank/DDBJ databases">
        <authorList>
            <person name="Jaros S."/>
            <person name="Januszkiewicz K."/>
            <person name="Wedrychowicz H."/>
        </authorList>
    </citation>
    <scope>NUCLEOTIDE SEQUENCE [LARGE SCALE GENOMIC DNA]</scope>
    <source>
        <strain evidence="1 2">DSM 13106</strain>
    </source>
</reference>
<protein>
    <submittedName>
        <fullName evidence="1">Uncharacterized protein</fullName>
    </submittedName>
</protein>
<organism evidence="1 2">
    <name type="scientific">Sporanaerobacter acetigenes DSM 13106</name>
    <dbReference type="NCBI Taxonomy" id="1123281"/>
    <lineage>
        <taxon>Bacteria</taxon>
        <taxon>Bacillati</taxon>
        <taxon>Bacillota</taxon>
        <taxon>Tissierellia</taxon>
        <taxon>Tissierellales</taxon>
        <taxon>Sporanaerobacteraceae</taxon>
        <taxon>Sporanaerobacter</taxon>
    </lineage>
</organism>
<keyword evidence="2" id="KW-1185">Reference proteome</keyword>